<feature type="transmembrane region" description="Helical" evidence="1">
    <location>
        <begin position="293"/>
        <end position="314"/>
    </location>
</feature>
<evidence type="ECO:0008006" key="4">
    <source>
        <dbReference type="Google" id="ProtNLM"/>
    </source>
</evidence>
<gene>
    <name evidence="2" type="ORF">FF011L_12960</name>
</gene>
<feature type="transmembrane region" description="Helical" evidence="1">
    <location>
        <begin position="460"/>
        <end position="485"/>
    </location>
</feature>
<organism evidence="2 3">
    <name type="scientific">Roseimaritima multifibrata</name>
    <dbReference type="NCBI Taxonomy" id="1930274"/>
    <lineage>
        <taxon>Bacteria</taxon>
        <taxon>Pseudomonadati</taxon>
        <taxon>Planctomycetota</taxon>
        <taxon>Planctomycetia</taxon>
        <taxon>Pirellulales</taxon>
        <taxon>Pirellulaceae</taxon>
        <taxon>Roseimaritima</taxon>
    </lineage>
</organism>
<dbReference type="OrthoDB" id="222190at2"/>
<reference evidence="2 3" key="1">
    <citation type="submission" date="2019-02" db="EMBL/GenBank/DDBJ databases">
        <title>Deep-cultivation of Planctomycetes and their phenomic and genomic characterization uncovers novel biology.</title>
        <authorList>
            <person name="Wiegand S."/>
            <person name="Jogler M."/>
            <person name="Boedeker C."/>
            <person name="Pinto D."/>
            <person name="Vollmers J."/>
            <person name="Rivas-Marin E."/>
            <person name="Kohn T."/>
            <person name="Peeters S.H."/>
            <person name="Heuer A."/>
            <person name="Rast P."/>
            <person name="Oberbeckmann S."/>
            <person name="Bunk B."/>
            <person name="Jeske O."/>
            <person name="Meyerdierks A."/>
            <person name="Storesund J.E."/>
            <person name="Kallscheuer N."/>
            <person name="Luecker S."/>
            <person name="Lage O.M."/>
            <person name="Pohl T."/>
            <person name="Merkel B.J."/>
            <person name="Hornburger P."/>
            <person name="Mueller R.-W."/>
            <person name="Bruemmer F."/>
            <person name="Labrenz M."/>
            <person name="Spormann A.M."/>
            <person name="Op den Camp H."/>
            <person name="Overmann J."/>
            <person name="Amann R."/>
            <person name="Jetten M.S.M."/>
            <person name="Mascher T."/>
            <person name="Medema M.H."/>
            <person name="Devos D.P."/>
            <person name="Kaster A.-K."/>
            <person name="Ovreas L."/>
            <person name="Rohde M."/>
            <person name="Galperin M.Y."/>
            <person name="Jogler C."/>
        </authorList>
    </citation>
    <scope>NUCLEOTIDE SEQUENCE [LARGE SCALE GENOMIC DNA]</scope>
    <source>
        <strain evidence="2 3">FF011L</strain>
    </source>
</reference>
<evidence type="ECO:0000313" key="3">
    <source>
        <dbReference type="Proteomes" id="UP000320672"/>
    </source>
</evidence>
<dbReference type="EMBL" id="CP036262">
    <property type="protein sequence ID" value="QDS92549.1"/>
    <property type="molecule type" value="Genomic_DNA"/>
</dbReference>
<keyword evidence="3" id="KW-1185">Reference proteome</keyword>
<feature type="transmembrane region" description="Helical" evidence="1">
    <location>
        <begin position="135"/>
        <end position="155"/>
    </location>
</feature>
<dbReference type="AlphaFoldDB" id="A0A517MCD1"/>
<evidence type="ECO:0000313" key="2">
    <source>
        <dbReference type="EMBL" id="QDS92549.1"/>
    </source>
</evidence>
<feature type="transmembrane region" description="Helical" evidence="1">
    <location>
        <begin position="20"/>
        <end position="40"/>
    </location>
</feature>
<protein>
    <recommendedName>
        <fullName evidence="4">ABC-2 family transporter protein</fullName>
    </recommendedName>
</protein>
<feature type="transmembrane region" description="Helical" evidence="1">
    <location>
        <begin position="400"/>
        <end position="423"/>
    </location>
</feature>
<dbReference type="RefSeq" id="WP_145350786.1">
    <property type="nucleotide sequence ID" value="NZ_CP036262.1"/>
</dbReference>
<feature type="transmembrane region" description="Helical" evidence="1">
    <location>
        <begin position="93"/>
        <end position="115"/>
    </location>
</feature>
<dbReference type="KEGG" id="rml:FF011L_12960"/>
<dbReference type="Proteomes" id="UP000320672">
    <property type="component" value="Chromosome"/>
</dbReference>
<proteinExistence type="predicted"/>
<name>A0A517MCD1_9BACT</name>
<feature type="transmembrane region" description="Helical" evidence="1">
    <location>
        <begin position="52"/>
        <end position="72"/>
    </location>
</feature>
<feature type="transmembrane region" description="Helical" evidence="1">
    <location>
        <begin position="373"/>
        <end position="393"/>
    </location>
</feature>
<feature type="transmembrane region" description="Helical" evidence="1">
    <location>
        <begin position="196"/>
        <end position="213"/>
    </location>
</feature>
<accession>A0A517MCD1</accession>
<feature type="transmembrane region" description="Helical" evidence="1">
    <location>
        <begin position="341"/>
        <end position="361"/>
    </location>
</feature>
<feature type="transmembrane region" description="Helical" evidence="1">
    <location>
        <begin position="429"/>
        <end position="448"/>
    </location>
</feature>
<feature type="transmembrane region" description="Helical" evidence="1">
    <location>
        <begin position="265"/>
        <end position="287"/>
    </location>
</feature>
<feature type="transmembrane region" description="Helical" evidence="1">
    <location>
        <begin position="162"/>
        <end position="184"/>
    </location>
</feature>
<sequence length="751" mass="84648">MIRPPSPLLALLWKESCQIAPLFIGAMGLGSILFLITAMLDNPNNYDTPYGIVAIVLPNLFALGAPAMLIGHEQDTGTLAWSRTLPITWSLSFLTKWFVALAGLVLTWCASLAAYYALSSSFRPGGVLEFNNQPVYFLTFSLAMLALGFCLAWWIRHAVPALLCLVPCMAFISIAIDVFASRIGGSSISTTRYSELPLAVFSLICFAVSAWLARRTWMHPWTKRRPWKEAKPMPVMRAYYPADIVPPFPPDPRIAMIWQQVRQSLPYTLTAGAIVFLATLTLLPNGISPNGSYSPLFAIGTVAAALLLGVSAFITDNTKGRYRFFADRGIPIWRIWWTRQFFPLVLLGILIAWTAVLVLSLSQTFRPGEYLPIFFALVSVQIAGFVIGQLTALSVQRPIIAILLAPVSLGIAMFLTGFLLSIYGYRYSIHLLGAIAVLTWWLATLRLTRRWTEGNRTWGYYGRSLGWIAGGLLICFGGFFGMRWITMPAALPQWEAQMAAQVQTLPPAGNTYVVGGFQQATQGMRSEPLHQIIENEDAVWINNLNPGYSYNSLFQFTLNPDGSWRKLSPTLKAHYHDTMEACFLVIARQRASQLMPACANADEIEFILARELSGPNASQNLSEKDLQSFRDRLASSDERQSVRRAAILRTWQLIEEDYQAGPKDNFNFSMQTPKHVLGIERLRTHRFLEHYMHTCYTTLHDLSPQGQLQRDLAWEKWAKEEYPHNQWMSSAWHSFWTETNNQFIQRAKSMR</sequence>
<keyword evidence="1" id="KW-1133">Transmembrane helix</keyword>
<evidence type="ECO:0000256" key="1">
    <source>
        <dbReference type="SAM" id="Phobius"/>
    </source>
</evidence>
<keyword evidence="1" id="KW-0812">Transmembrane</keyword>
<keyword evidence="1" id="KW-0472">Membrane</keyword>